<protein>
    <submittedName>
        <fullName evidence="1">Uncharacterized protein</fullName>
    </submittedName>
</protein>
<proteinExistence type="predicted"/>
<reference evidence="1" key="1">
    <citation type="submission" date="2020-08" db="EMBL/GenBank/DDBJ databases">
        <title>Multicomponent nature underlies the extraordinary mechanical properties of spider dragline silk.</title>
        <authorList>
            <person name="Kono N."/>
            <person name="Nakamura H."/>
            <person name="Mori M."/>
            <person name="Yoshida Y."/>
            <person name="Ohtoshi R."/>
            <person name="Malay A.D."/>
            <person name="Moran D.A.P."/>
            <person name="Tomita M."/>
            <person name="Numata K."/>
            <person name="Arakawa K."/>
        </authorList>
    </citation>
    <scope>NUCLEOTIDE SEQUENCE</scope>
</reference>
<name>A0A8X6XGJ2_9ARAC</name>
<sequence>MAFRVGVWFPQPILTWVKQCRDHLGKVEEAKTRPWEIPWVFKKKLMSRVFVDNCFGMSKPSQKKDRFIDVATKMMAERKILS</sequence>
<dbReference type="Proteomes" id="UP000886998">
    <property type="component" value="Unassembled WGS sequence"/>
</dbReference>
<evidence type="ECO:0000313" key="2">
    <source>
        <dbReference type="Proteomes" id="UP000886998"/>
    </source>
</evidence>
<comment type="caution">
    <text evidence="1">The sequence shown here is derived from an EMBL/GenBank/DDBJ whole genome shotgun (WGS) entry which is preliminary data.</text>
</comment>
<keyword evidence="2" id="KW-1185">Reference proteome</keyword>
<evidence type="ECO:0000313" key="1">
    <source>
        <dbReference type="EMBL" id="GFY53438.1"/>
    </source>
</evidence>
<organism evidence="1 2">
    <name type="scientific">Trichonephila inaurata madagascariensis</name>
    <dbReference type="NCBI Taxonomy" id="2747483"/>
    <lineage>
        <taxon>Eukaryota</taxon>
        <taxon>Metazoa</taxon>
        <taxon>Ecdysozoa</taxon>
        <taxon>Arthropoda</taxon>
        <taxon>Chelicerata</taxon>
        <taxon>Arachnida</taxon>
        <taxon>Araneae</taxon>
        <taxon>Araneomorphae</taxon>
        <taxon>Entelegynae</taxon>
        <taxon>Araneoidea</taxon>
        <taxon>Nephilidae</taxon>
        <taxon>Trichonephila</taxon>
        <taxon>Trichonephila inaurata</taxon>
    </lineage>
</organism>
<dbReference type="AlphaFoldDB" id="A0A8X6XGJ2"/>
<accession>A0A8X6XGJ2</accession>
<gene>
    <name evidence="1" type="ORF">TNIN_408211</name>
</gene>
<dbReference type="EMBL" id="BMAV01009273">
    <property type="protein sequence ID" value="GFY53438.1"/>
    <property type="molecule type" value="Genomic_DNA"/>
</dbReference>